<reference evidence="2 3" key="1">
    <citation type="submission" date="2020-04" db="EMBL/GenBank/DDBJ databases">
        <authorList>
            <person name="De Canck E."/>
        </authorList>
    </citation>
    <scope>NUCLEOTIDE SEQUENCE [LARGE SCALE GENOMIC DNA]</scope>
    <source>
        <strain evidence="2 3">LMG 29739</strain>
    </source>
</reference>
<evidence type="ECO:0000259" key="1">
    <source>
        <dbReference type="SMART" id="SM00507"/>
    </source>
</evidence>
<evidence type="ECO:0000313" key="3">
    <source>
        <dbReference type="Proteomes" id="UP000494329"/>
    </source>
</evidence>
<dbReference type="InterPro" id="IPR003615">
    <property type="entry name" value="HNH_nuc"/>
</dbReference>
<dbReference type="Gene3D" id="1.10.30.50">
    <property type="match status" value="1"/>
</dbReference>
<accession>A0A6J5EYV6</accession>
<dbReference type="CDD" id="cd00085">
    <property type="entry name" value="HNHc"/>
    <property type="match status" value="1"/>
</dbReference>
<name>A0A6J5EYV6_9BURK</name>
<proteinExistence type="predicted"/>
<dbReference type="RefSeq" id="WP_175114920.1">
    <property type="nucleotide sequence ID" value="NZ_CADIKF010000071.1"/>
</dbReference>
<feature type="domain" description="HNH nuclease" evidence="1">
    <location>
        <begin position="177"/>
        <end position="233"/>
    </location>
</feature>
<sequence>MNPTSDYRLDLNKDDFAEAVRLLSRMHPSDVNGRLLFVFRRGWLELKRTTPMGIAQAQTSIYASGWWQGLVSVDWKDALSVLDDLWFLDPFYLTFSQQSNVFAFGSRVVRGRGGATQQQLKFDAPANTDARVQPEAEPVTLLDELLARIARIDVGNAGKPPVKMSEIAERYERDAELVRLLKDARGGKCQVCGHTFRMRNGGTYTEAHHLEELVNGGLDVSRNMLIVCANHHRMFHYGDVEIIEHTAEQIIVRIDDETHTIPLAFVPPPKQASAEALAP</sequence>
<protein>
    <recommendedName>
        <fullName evidence="1">HNH nuclease domain-containing protein</fullName>
    </recommendedName>
</protein>
<dbReference type="AlphaFoldDB" id="A0A6J5EYV6"/>
<organism evidence="2 3">
    <name type="scientific">Paraburkholderia solisilvae</name>
    <dbReference type="NCBI Taxonomy" id="624376"/>
    <lineage>
        <taxon>Bacteria</taxon>
        <taxon>Pseudomonadati</taxon>
        <taxon>Pseudomonadota</taxon>
        <taxon>Betaproteobacteria</taxon>
        <taxon>Burkholderiales</taxon>
        <taxon>Burkholderiaceae</taxon>
        <taxon>Paraburkholderia</taxon>
    </lineage>
</organism>
<keyword evidence="3" id="KW-1185">Reference proteome</keyword>
<dbReference type="SMART" id="SM00507">
    <property type="entry name" value="HNHc"/>
    <property type="match status" value="1"/>
</dbReference>
<dbReference type="Proteomes" id="UP000494329">
    <property type="component" value="Unassembled WGS sequence"/>
</dbReference>
<evidence type="ECO:0000313" key="2">
    <source>
        <dbReference type="EMBL" id="CAB3770462.1"/>
    </source>
</evidence>
<dbReference type="EMBL" id="CADIKF010000071">
    <property type="protein sequence ID" value="CAB3770462.1"/>
    <property type="molecule type" value="Genomic_DNA"/>
</dbReference>
<gene>
    <name evidence="2" type="ORF">LMG29739_05789</name>
</gene>